<evidence type="ECO:0000259" key="2">
    <source>
        <dbReference type="Pfam" id="PF02399"/>
    </source>
</evidence>
<dbReference type="Pfam" id="PF02399">
    <property type="entry name" value="Herpes_ori_bp"/>
    <property type="match status" value="1"/>
</dbReference>
<name>A0ABY8UI27_TETOB</name>
<dbReference type="Proteomes" id="UP001244341">
    <property type="component" value="Chromosome 10b"/>
</dbReference>
<evidence type="ECO:0000313" key="3">
    <source>
        <dbReference type="EMBL" id="WIA19278.1"/>
    </source>
</evidence>
<gene>
    <name evidence="3" type="ORF">OEZ85_003913</name>
</gene>
<evidence type="ECO:0000256" key="1">
    <source>
        <dbReference type="SAM" id="MobiDB-lite"/>
    </source>
</evidence>
<sequence>MDWCGFAGFRASKAPMQAYAAEVGATMQLQILPGLPADKNHTYEIFLKDKPCKLCVDFDGTDGLPACFASKQDFTSRVQDALTDVFLTEFGVQLPAESFVWVFTDYPVKFSAHLVVHHIMPDGSILCLPQHNPTHATHDGARHFYNRLVQVMPELEQHALINGSIYTRDREMRLPGATKPPKPGLPTVERQQASMRTTAARKGSAAPPSGVSYSEGEERMLELILQQHPTADMQRLSGKNVWDRDNAPRFNHTDRTEECWCGKAHKSNNYAAWFAGSQAFVHAFGCGRTFRIGSLTDDFSAAGDVKVHCRYLARRRQDNLTALVGGQQTLHRYMSTTRTDADTTSLNTELDKLMGMHTHVLGIQSSMGTGKTCLLSNLVQELEEVHRAKRVLIITCRQSLSLNMLSDLQALGFENYLDAKEHKAELSAADMAIVQLDSIAMVCRRGRIIPQYDLVVLDEVESTLHHTIAKTHRERQATTFRTFCSIIKASKRVLAMDAFFGAETRAFFKSLQLHARVVRNTWRPQPRTMVFTNDQQEWVEKLVQALAAGENVAVASMSSNMLHSLKQHLVTELALLKEDEVLLYDSAADEALKKRVQFVNSDWIISGWLCGPHALKQESTLTSSTSTPCSCTCATAPHRWG</sequence>
<dbReference type="SUPFAM" id="SSF52540">
    <property type="entry name" value="P-loop containing nucleoside triphosphate hydrolases"/>
    <property type="match status" value="1"/>
</dbReference>
<feature type="domain" description="Replication origin-binding protein" evidence="2">
    <location>
        <begin position="357"/>
        <end position="511"/>
    </location>
</feature>
<feature type="region of interest" description="Disordered" evidence="1">
    <location>
        <begin position="174"/>
        <end position="213"/>
    </location>
</feature>
<keyword evidence="4" id="KW-1185">Reference proteome</keyword>
<dbReference type="Gene3D" id="3.40.50.300">
    <property type="entry name" value="P-loop containing nucleotide triphosphate hydrolases"/>
    <property type="match status" value="1"/>
</dbReference>
<dbReference type="InterPro" id="IPR003450">
    <property type="entry name" value="Replication_origin-bd"/>
</dbReference>
<accession>A0ABY8UI27</accession>
<evidence type="ECO:0000313" key="4">
    <source>
        <dbReference type="Proteomes" id="UP001244341"/>
    </source>
</evidence>
<proteinExistence type="predicted"/>
<reference evidence="3 4" key="1">
    <citation type="submission" date="2023-05" db="EMBL/GenBank/DDBJ databases">
        <title>A 100% complete, gapless, phased diploid assembly of the Scenedesmus obliquus UTEX 3031 genome.</title>
        <authorList>
            <person name="Biondi T.C."/>
            <person name="Hanschen E.R."/>
            <person name="Kwon T."/>
            <person name="Eng W."/>
            <person name="Kruse C.P.S."/>
            <person name="Koehler S.I."/>
            <person name="Kunde Y."/>
            <person name="Gleasner C.D."/>
            <person name="You Mak K.T."/>
            <person name="Polle J."/>
            <person name="Hovde B.T."/>
            <person name="Starkenburg S.R."/>
        </authorList>
    </citation>
    <scope>NUCLEOTIDE SEQUENCE [LARGE SCALE GENOMIC DNA]</scope>
    <source>
        <strain evidence="3 4">DOE0152z</strain>
    </source>
</reference>
<organism evidence="3 4">
    <name type="scientific">Tetradesmus obliquus</name>
    <name type="common">Green alga</name>
    <name type="synonym">Acutodesmus obliquus</name>
    <dbReference type="NCBI Taxonomy" id="3088"/>
    <lineage>
        <taxon>Eukaryota</taxon>
        <taxon>Viridiplantae</taxon>
        <taxon>Chlorophyta</taxon>
        <taxon>core chlorophytes</taxon>
        <taxon>Chlorophyceae</taxon>
        <taxon>CS clade</taxon>
        <taxon>Sphaeropleales</taxon>
        <taxon>Scenedesmaceae</taxon>
        <taxon>Tetradesmus</taxon>
    </lineage>
</organism>
<protein>
    <recommendedName>
        <fullName evidence="2">Replication origin-binding protein domain-containing protein</fullName>
    </recommendedName>
</protein>
<dbReference type="InterPro" id="IPR027417">
    <property type="entry name" value="P-loop_NTPase"/>
</dbReference>
<dbReference type="EMBL" id="CP126217">
    <property type="protein sequence ID" value="WIA19278.1"/>
    <property type="molecule type" value="Genomic_DNA"/>
</dbReference>